<evidence type="ECO:0000313" key="2">
    <source>
        <dbReference type="EMBL" id="APG26757.1"/>
    </source>
</evidence>
<organism evidence="2 3">
    <name type="scientific">Syntrophotalea acetylenivorans</name>
    <dbReference type="NCBI Taxonomy" id="1842532"/>
    <lineage>
        <taxon>Bacteria</taxon>
        <taxon>Pseudomonadati</taxon>
        <taxon>Thermodesulfobacteriota</taxon>
        <taxon>Desulfuromonadia</taxon>
        <taxon>Desulfuromonadales</taxon>
        <taxon>Syntrophotaleaceae</taxon>
        <taxon>Syntrophotalea</taxon>
    </lineage>
</organism>
<keyword evidence="1" id="KW-1133">Transmembrane helix</keyword>
<sequence length="64" mass="7091">MLFMLIVTIWAMGANLLKFLAKGDTLLVALSVGIFALTGWLLFGAAGALRKAFRKKNNRTFREC</sequence>
<keyword evidence="1" id="KW-0472">Membrane</keyword>
<keyword evidence="1" id="KW-0812">Transmembrane</keyword>
<proteinExistence type="predicted"/>
<evidence type="ECO:0000313" key="3">
    <source>
        <dbReference type="Proteomes" id="UP000182517"/>
    </source>
</evidence>
<dbReference type="Proteomes" id="UP000182517">
    <property type="component" value="Chromosome"/>
</dbReference>
<dbReference type="EMBL" id="CP015519">
    <property type="protein sequence ID" value="APG26757.1"/>
    <property type="molecule type" value="Genomic_DNA"/>
</dbReference>
<dbReference type="AlphaFoldDB" id="A0A1L3GLD5"/>
<evidence type="ECO:0000256" key="1">
    <source>
        <dbReference type="SAM" id="Phobius"/>
    </source>
</evidence>
<name>A0A1L3GLD5_9BACT</name>
<accession>A0A1L3GLD5</accession>
<protein>
    <submittedName>
        <fullName evidence="2">Uncharacterized protein</fullName>
    </submittedName>
</protein>
<reference evidence="2 3" key="1">
    <citation type="journal article" date="2017" name="Genome Announc.">
        <title>Complete Genome Sequences of Two Acetylene-Fermenting Pelobacter acetylenicus Strains.</title>
        <authorList>
            <person name="Sutton J.M."/>
            <person name="Baesman S.M."/>
            <person name="Fierst J.L."/>
            <person name="Poret-Peterson A.T."/>
            <person name="Oremland R.S."/>
            <person name="Dunlap D.S."/>
            <person name="Akob D.M."/>
        </authorList>
    </citation>
    <scope>NUCLEOTIDE SEQUENCE [LARGE SCALE GENOMIC DNA]</scope>
    <source>
        <strain evidence="2 3">SFB93</strain>
    </source>
</reference>
<dbReference type="KEGG" id="pef:A7E78_02110"/>
<gene>
    <name evidence="2" type="ORF">A7E78_02110</name>
</gene>
<keyword evidence="3" id="KW-1185">Reference proteome</keyword>
<feature type="transmembrane region" description="Helical" evidence="1">
    <location>
        <begin position="26"/>
        <end position="49"/>
    </location>
</feature>